<keyword evidence="2" id="KW-0472">Membrane</keyword>
<feature type="compositionally biased region" description="Polar residues" evidence="1">
    <location>
        <begin position="39"/>
        <end position="55"/>
    </location>
</feature>
<feature type="transmembrane region" description="Helical" evidence="2">
    <location>
        <begin position="92"/>
        <end position="112"/>
    </location>
</feature>
<sequence>MSEGDDERRGGGDDALAREWIVTSVLDGDGDMNEHTDVSETSTLLPTSRGPSSYAAQPFPRHDEEDGGDQRQDHEQERNSSRRMGNILSCEGLLRVGLLVVMLAMVGLAIVRALKGKFSPGLVAGGGFMMVMCILVNKRELRGRLISD</sequence>
<dbReference type="AlphaFoldDB" id="A0A8G0PHH9"/>
<keyword evidence="2" id="KW-1133">Transmembrane helix</keyword>
<feature type="region of interest" description="Disordered" evidence="1">
    <location>
        <begin position="27"/>
        <end position="83"/>
    </location>
</feature>
<proteinExistence type="predicted"/>
<gene>
    <name evidence="3" type="ORF">H0G86_008601</name>
</gene>
<evidence type="ECO:0000256" key="1">
    <source>
        <dbReference type="SAM" id="MobiDB-lite"/>
    </source>
</evidence>
<feature type="transmembrane region" description="Helical" evidence="2">
    <location>
        <begin position="118"/>
        <end position="136"/>
    </location>
</feature>
<feature type="compositionally biased region" description="Basic and acidic residues" evidence="1">
    <location>
        <begin position="60"/>
        <end position="80"/>
    </location>
</feature>
<evidence type="ECO:0000313" key="4">
    <source>
        <dbReference type="Proteomes" id="UP000826661"/>
    </source>
</evidence>
<keyword evidence="2" id="KW-0812">Transmembrane</keyword>
<organism evidence="3 4">
    <name type="scientific">Trichoderma simmonsii</name>
    <dbReference type="NCBI Taxonomy" id="1491479"/>
    <lineage>
        <taxon>Eukaryota</taxon>
        <taxon>Fungi</taxon>
        <taxon>Dikarya</taxon>
        <taxon>Ascomycota</taxon>
        <taxon>Pezizomycotina</taxon>
        <taxon>Sordariomycetes</taxon>
        <taxon>Hypocreomycetidae</taxon>
        <taxon>Hypocreales</taxon>
        <taxon>Hypocreaceae</taxon>
        <taxon>Trichoderma</taxon>
    </lineage>
</organism>
<evidence type="ECO:0000313" key="3">
    <source>
        <dbReference type="EMBL" id="QYT01567.1"/>
    </source>
</evidence>
<evidence type="ECO:0000256" key="2">
    <source>
        <dbReference type="SAM" id="Phobius"/>
    </source>
</evidence>
<dbReference type="Proteomes" id="UP000826661">
    <property type="component" value="Chromosome IV"/>
</dbReference>
<dbReference type="EMBL" id="CP075867">
    <property type="protein sequence ID" value="QYT01567.1"/>
    <property type="molecule type" value="Genomic_DNA"/>
</dbReference>
<reference evidence="3 4" key="1">
    <citation type="journal article" date="2021" name="BMC Genomics">
        <title>Telomere-to-telomere genome assembly of asparaginase-producing Trichoderma simmonsii.</title>
        <authorList>
            <person name="Chung D."/>
            <person name="Kwon Y.M."/>
            <person name="Yang Y."/>
        </authorList>
    </citation>
    <scope>NUCLEOTIDE SEQUENCE [LARGE SCALE GENOMIC DNA]</scope>
    <source>
        <strain evidence="3 4">GH-Sj1</strain>
    </source>
</reference>
<keyword evidence="4" id="KW-1185">Reference proteome</keyword>
<name>A0A8G0PHH9_9HYPO</name>
<protein>
    <submittedName>
        <fullName evidence="3">Uncharacterized protein</fullName>
    </submittedName>
</protein>
<accession>A0A8G0PHH9</accession>